<dbReference type="GO" id="GO:0005829">
    <property type="term" value="C:cytosol"/>
    <property type="evidence" value="ECO:0007669"/>
    <property type="project" value="TreeGrafter"/>
</dbReference>
<dbReference type="PANTHER" id="PTHR43085">
    <property type="entry name" value="HEXOKINASE FAMILY MEMBER"/>
    <property type="match status" value="1"/>
</dbReference>
<keyword evidence="3 5" id="KW-0418">Kinase</keyword>
<dbReference type="InterPro" id="IPR029056">
    <property type="entry name" value="Ribokinase-like"/>
</dbReference>
<feature type="domain" description="Carbohydrate kinase PfkB" evidence="4">
    <location>
        <begin position="5"/>
        <end position="301"/>
    </location>
</feature>
<dbReference type="GO" id="GO:0006974">
    <property type="term" value="P:DNA damage response"/>
    <property type="evidence" value="ECO:0007669"/>
    <property type="project" value="TreeGrafter"/>
</dbReference>
<dbReference type="GO" id="GO:0019698">
    <property type="term" value="P:D-galacturonate catabolic process"/>
    <property type="evidence" value="ECO:0007669"/>
    <property type="project" value="TreeGrafter"/>
</dbReference>
<dbReference type="RefSeq" id="WP_160850871.1">
    <property type="nucleotide sequence ID" value="NZ_WUWG01000001.1"/>
</dbReference>
<keyword evidence="6" id="KW-1185">Reference proteome</keyword>
<gene>
    <name evidence="5" type="ORF">GSH16_00330</name>
</gene>
<dbReference type="PANTHER" id="PTHR43085:SF15">
    <property type="entry name" value="2-DEHYDRO-3-DEOXYGLUCONOKINASE"/>
    <property type="match status" value="1"/>
</dbReference>
<dbReference type="Gene3D" id="3.40.1190.20">
    <property type="match status" value="1"/>
</dbReference>
<dbReference type="CDD" id="cd01166">
    <property type="entry name" value="KdgK"/>
    <property type="match status" value="1"/>
</dbReference>
<dbReference type="InterPro" id="IPR002173">
    <property type="entry name" value="Carboh/pur_kinase_PfkB_CS"/>
</dbReference>
<dbReference type="InterPro" id="IPR011611">
    <property type="entry name" value="PfkB_dom"/>
</dbReference>
<keyword evidence="2" id="KW-0808">Transferase</keyword>
<comment type="similarity">
    <text evidence="1">Belongs to the carbohydrate kinase PfkB family.</text>
</comment>
<evidence type="ECO:0000256" key="1">
    <source>
        <dbReference type="ARBA" id="ARBA00010688"/>
    </source>
</evidence>
<dbReference type="GO" id="GO:0042840">
    <property type="term" value="P:D-glucuronate catabolic process"/>
    <property type="evidence" value="ECO:0007669"/>
    <property type="project" value="TreeGrafter"/>
</dbReference>
<protein>
    <submittedName>
        <fullName evidence="5">Sugar kinase</fullName>
    </submittedName>
</protein>
<dbReference type="GO" id="GO:0008673">
    <property type="term" value="F:2-dehydro-3-deoxygluconokinase activity"/>
    <property type="evidence" value="ECO:0007669"/>
    <property type="project" value="TreeGrafter"/>
</dbReference>
<proteinExistence type="inferred from homology"/>
<dbReference type="Pfam" id="PF00294">
    <property type="entry name" value="PfkB"/>
    <property type="match status" value="1"/>
</dbReference>
<evidence type="ECO:0000313" key="5">
    <source>
        <dbReference type="EMBL" id="MXU63872.1"/>
    </source>
</evidence>
<evidence type="ECO:0000313" key="6">
    <source>
        <dbReference type="Proteomes" id="UP000436016"/>
    </source>
</evidence>
<evidence type="ECO:0000256" key="3">
    <source>
        <dbReference type="ARBA" id="ARBA00022777"/>
    </source>
</evidence>
<organism evidence="5 6">
    <name type="scientific">Oceanomicrobium pacificus</name>
    <dbReference type="NCBI Taxonomy" id="2692916"/>
    <lineage>
        <taxon>Bacteria</taxon>
        <taxon>Pseudomonadati</taxon>
        <taxon>Pseudomonadota</taxon>
        <taxon>Alphaproteobacteria</taxon>
        <taxon>Rhodobacterales</taxon>
        <taxon>Paracoccaceae</taxon>
        <taxon>Oceanomicrobium</taxon>
    </lineage>
</organism>
<comment type="caution">
    <text evidence="5">The sequence shown here is derived from an EMBL/GenBank/DDBJ whole genome shotgun (WGS) entry which is preliminary data.</text>
</comment>
<evidence type="ECO:0000259" key="4">
    <source>
        <dbReference type="Pfam" id="PF00294"/>
    </source>
</evidence>
<dbReference type="EMBL" id="WUWG01000001">
    <property type="protein sequence ID" value="MXU63872.1"/>
    <property type="molecule type" value="Genomic_DNA"/>
</dbReference>
<dbReference type="Proteomes" id="UP000436016">
    <property type="component" value="Unassembled WGS sequence"/>
</dbReference>
<evidence type="ECO:0000256" key="2">
    <source>
        <dbReference type="ARBA" id="ARBA00022679"/>
    </source>
</evidence>
<sequence length="310" mass="32529">MTARRIVIAGECMAEISGNADSGWAFGFGGDTLNTSVYMKRLLGDAADLSYLTRVGDDPFSARMTQAWADEGIRLDLATPVPGRTIGLYAISTDAMGERSFTYWRENAPVRDMFRDGVDAAVQSAVSGADLFFFSGITLAVLSAEGRAALFGLARDVRAAGGQVAFDPNHRPRLWPGAEAAAAAATEAFEVASLVLTSVEEQEAIFGDRTPEDTAARLAAASVGEWVLRDGPAPMLVAADGARAEIAFDGVARPRDTTGAGDSFNAGYLSARLLGLDPFDAARAAQKLSATVINHPGAIIPAAAMPARWP</sequence>
<dbReference type="InterPro" id="IPR050306">
    <property type="entry name" value="PfkB_Carbo_kinase"/>
</dbReference>
<dbReference type="SUPFAM" id="SSF53613">
    <property type="entry name" value="Ribokinase-like"/>
    <property type="match status" value="1"/>
</dbReference>
<accession>A0A6B0TRN9</accession>
<reference evidence="5 6" key="1">
    <citation type="submission" date="2019-12" db="EMBL/GenBank/DDBJ databases">
        <title>Strain KN286 was isolated from seawater, which was collected from Caroline Seamount in the tropical western Pacific.</title>
        <authorList>
            <person name="Wang Q."/>
        </authorList>
    </citation>
    <scope>NUCLEOTIDE SEQUENCE [LARGE SCALE GENOMIC DNA]</scope>
    <source>
        <strain evidence="5 6">KN286</strain>
    </source>
</reference>
<name>A0A6B0TRN9_9RHOB</name>
<dbReference type="PROSITE" id="PS00584">
    <property type="entry name" value="PFKB_KINASES_2"/>
    <property type="match status" value="1"/>
</dbReference>
<dbReference type="AlphaFoldDB" id="A0A6B0TRN9"/>